<dbReference type="FunFam" id="3.40.50.300:FF:000216">
    <property type="entry name" value="Type VII secretion ATPase EccA"/>
    <property type="match status" value="3"/>
</dbReference>
<sequence>MSQRSAKLIIFFNLVVHGKRPITNVESIKLFLESIQNQVNHSSCIERIIASPDARRALHTGLRFNVTPQFIDQFTTPFLHYLADPAIKQLCNGQFLQDILTLIVEPKTVWTAFVTCFKRKELSESGIHALAWMVVELLSFPPSSSIDIRDDAQEITDDGSLLLSSSAQIRSLGYKIQHILMIKSTNAPSNPDFAPGGRHDNDFSDFRKVAIYPTAHEFRSTEKPFYRRMGEISELSRDQRLPAHLDNQFRLMREDMLSELRDDIQVALGKKKGKRGASLLEKLSIVNILCGDDRRLRPCSLAISCAKGLNALSSRSAAERKKFLDDSPNYLKHNAFGCLLRDKEIIAFATLDRNVNQLCLDVPVIVLKVLGEQAMKKALASFKLYNDIQFLVVDAAVFAYEPILKCLQDKTDLPLSRELLEYQGDGLTEKSGLVPEDIVEDIQNEGNGNLQYVIGTKTPVNLDRTQLQSFASGLTQTVSLIQGPPGTGKSFIGALLAKIFHDHSKEVILVMCYTNHALDQFLEDLLDIGIDSSSIVRLGSKSTTRTQSLSLAAQRSSYKHSRSTWGVIDKYKSEATDIKERLTPAFKQYVEFKVDARTMLEFLEFEEPSFYSTFMPPENEGMTIVGENGRNVDSSYLYDLWARGREQPSFCTLDSSEESHRVWSMDTPTRQEYIRTWSHQILEEQVSNLHESTRHIDQCQKHIEKVWNQRTNSILKSKRIIGCTTTAAAMYTEEIRAVSPGILLLEEAGEILESHVLAALNSETKQLVLIGDHQQLRPKINNYALSVEKGDGYDLNRSLFERLVLAGYPHSTLAKQHRMCPEISCLVRGLTYPDLEDAPGTLSRPAPRGLQDRVIFFHHENLETNFAQVSDRRDEGTKGSKTNSFEVEVVLKIVKYLGQQGYGTDKVVVLTPYLGQLHLLRDRLRKDNDPVLNDLDSYDLVKAGLLSQASANYSKRPIRLSTIDNYQGEECEIVVSTLTRSNTKGDIGFMAAPQRLNVLLSRARNILIMVGNVNTFVNSRKGRDVWVPFVNSLKEKGHLYDGLPVKCEQHPTRTAIVKTIEQFDAECPDGGCPLPCGVKLACGLHTCPSKCHLLSDHTKMKCQRITEWTCSRGHKITCPCFQVNGACQPCIAEDRAEEAKKRRDMKLELERERKQKEYMRELTKLQDEISHQRRLCKERQEDEDRQRVLAQHRNDLSALRSSGSLAKGNTAIDMSSAGGSNMSRANSDSNGNVNASSSSTHMPSSTKTPTNRAVKNSPAKPAPPVTMLANSSAQDDWDYQKQFQGARSDSIDKLMAMIGLEQVKDKFLTIKARVDTALRQGVDLSKERFGSVLIGNPGTGKTTVARLYANFLGSVGVLPGSNFVETTGSMLANEGIPGCQKKINTILNSGGGVLFIDEAYQLTEGQTQGTQVMNFLLAEVENLTGKMAVVLAGYRTHMEKFFAHNPGLPSRFPHEFKFEDYTDNELLRIFEYNVSQTYQNRMKLEGGAGGLYSRIVSRRVGRGRGNEGFGNARAIQNVCSRIYDRQATRLKRERKRNASVDDMLLTKEDLIGPEPSQALQNCTAWQKLQTMIGLDTVKKDIKAFLDSMQYNYHRELEEKPLLEFTLNRVFLGSPGTGKTSVAKLYGQILVDIGFLSNGEVIVKNPADFVGSVLGESEKNTKGILGSTVGKVLVIDEAYGLFGGGTKDKTGSQTNQFKTAVIDTIVAEVQSTPGDDRCVLLLGYKDQMEEMFQNVNPGLTRRFPLDSAFTFHDFTDDEMSQIFDLKLNQQGFDTTSLGKKVAMDVLGRARNRANFGNAGEIDILLNKGKITHQKRISTGQPRISSTFLPEDFDEDYDRGQQAAQNVKKLFEGTVGCDKIVAQMEEYCRIANGMRALDLDPRTQIPFNFLFRGPPGTGKTTTARKIGQLYYSMNLLSSTEVIEASATDLVGQYIGHTGPKTQELLEKALGKVLLIDEAYRLAEGQFAKEAIDEIVACITHPKYAQKLVIILAGYEEDINRLMAINPGLTSRFPESIVFNGLDPDASITLLTALFRKQRDELREKGKEFNIGILEHLPPDLSGNMYSYFAELRQTPNWANARDIQDLAKKVFAKTIQNIGGGRLVLTDRDILVQMGRMLQERLSRSTVGHCHSGSAVNHLPTATDTQSNVQPGTNVNASTNTTTTTNTNTPPQSPNPDPIKPATPTLNTADPRDAGVSDDIWNQLQLDKLKAQKSDQEYHHILQEVQTLENTLKQQDEYANDKSANDAATKMAHEKERLRRELERRALEEDLEKLRKKRAQEEEKRRKEAQAQKKLRQMGVCVMGYRWIKQSGGYRCAGGSHWVSDAQLCV</sequence>
<dbReference type="CDD" id="cd06008">
    <property type="entry name" value="NF-X1-zinc-finger"/>
    <property type="match status" value="1"/>
</dbReference>
<dbReference type="InterPro" id="IPR003593">
    <property type="entry name" value="AAA+_ATPase"/>
</dbReference>
<dbReference type="InterPro" id="IPR003959">
    <property type="entry name" value="ATPase_AAA_core"/>
</dbReference>
<dbReference type="GO" id="GO:0005524">
    <property type="term" value="F:ATP binding"/>
    <property type="evidence" value="ECO:0007669"/>
    <property type="project" value="UniProtKB-KW"/>
</dbReference>
<dbReference type="GO" id="GO:0004386">
    <property type="term" value="F:helicase activity"/>
    <property type="evidence" value="ECO:0007669"/>
    <property type="project" value="InterPro"/>
</dbReference>
<dbReference type="GeneID" id="43659938"/>
<feature type="compositionally biased region" description="Polar residues" evidence="6">
    <location>
        <begin position="2138"/>
        <end position="2150"/>
    </location>
</feature>
<keyword evidence="3" id="KW-0347">Helicase</keyword>
<dbReference type="InterPro" id="IPR041627">
    <property type="entry name" value="AAA_lid_6"/>
</dbReference>
<dbReference type="EMBL" id="ML737616">
    <property type="protein sequence ID" value="KAE8366274.1"/>
    <property type="molecule type" value="Genomic_DNA"/>
</dbReference>
<feature type="region of interest" description="Disordered" evidence="6">
    <location>
        <begin position="1174"/>
        <end position="1269"/>
    </location>
</feature>
<dbReference type="FunFam" id="1.10.8.60:FF:000160">
    <property type="entry name" value="WGS project CABT00000000 data, contig 2.55"/>
    <property type="match status" value="1"/>
</dbReference>
<evidence type="ECO:0000313" key="8">
    <source>
        <dbReference type="EMBL" id="KAE8366274.1"/>
    </source>
</evidence>
<dbReference type="PANTHER" id="PTHR43392:SF2">
    <property type="entry name" value="AAA-TYPE ATPASE FAMILY PROTEIN _ ANKYRIN REPEAT FAMILY PROTEIN"/>
    <property type="match status" value="1"/>
</dbReference>
<feature type="compositionally biased region" description="Basic and acidic residues" evidence="6">
    <location>
        <begin position="1174"/>
        <end position="1195"/>
    </location>
</feature>
<organism evidence="8 9">
    <name type="scientific">Aspergillus caelatus</name>
    <dbReference type="NCBI Taxonomy" id="61420"/>
    <lineage>
        <taxon>Eukaryota</taxon>
        <taxon>Fungi</taxon>
        <taxon>Dikarya</taxon>
        <taxon>Ascomycota</taxon>
        <taxon>Pezizomycotina</taxon>
        <taxon>Eurotiomycetes</taxon>
        <taxon>Eurotiomycetidae</taxon>
        <taxon>Eurotiales</taxon>
        <taxon>Aspergillaceae</taxon>
        <taxon>Aspergillus</taxon>
        <taxon>Aspergillus subgen. Circumdati</taxon>
    </lineage>
</organism>
<keyword evidence="4" id="KW-0067">ATP-binding</keyword>
<dbReference type="PANTHER" id="PTHR43392">
    <property type="entry name" value="AAA-TYPE ATPASE FAMILY PROTEIN / ANKYRIN REPEAT FAMILY PROTEIN"/>
    <property type="match status" value="1"/>
</dbReference>
<feature type="coiled-coil region" evidence="5">
    <location>
        <begin position="2243"/>
        <end position="2295"/>
    </location>
</feature>
<dbReference type="SUPFAM" id="SSF52540">
    <property type="entry name" value="P-loop containing nucleoside triphosphate hydrolases"/>
    <property type="match status" value="4"/>
</dbReference>
<dbReference type="InterPro" id="IPR027417">
    <property type="entry name" value="P-loop_NTPase"/>
</dbReference>
<feature type="domain" description="AAA+ ATPase" evidence="7">
    <location>
        <begin position="1883"/>
        <end position="2020"/>
    </location>
</feature>
<dbReference type="Gene3D" id="1.10.8.60">
    <property type="match status" value="2"/>
</dbReference>
<feature type="domain" description="AAA+ ATPase" evidence="7">
    <location>
        <begin position="475"/>
        <end position="781"/>
    </location>
</feature>
<dbReference type="Gene3D" id="3.40.50.300">
    <property type="entry name" value="P-loop containing nucleotide triphosphate hydrolases"/>
    <property type="match status" value="6"/>
</dbReference>
<name>A0A5N7A8U7_9EURO</name>
<dbReference type="InterPro" id="IPR000641">
    <property type="entry name" value="CbxX/CfxQ"/>
</dbReference>
<protein>
    <submittedName>
        <fullName evidence="8">P-loop containing nucleoside triphosphate hydrolase protein</fullName>
    </submittedName>
</protein>
<dbReference type="Pfam" id="PF17866">
    <property type="entry name" value="AAA_lid_6"/>
    <property type="match status" value="1"/>
</dbReference>
<dbReference type="SMART" id="SM00382">
    <property type="entry name" value="AAA"/>
    <property type="match status" value="4"/>
</dbReference>
<evidence type="ECO:0000256" key="3">
    <source>
        <dbReference type="ARBA" id="ARBA00022806"/>
    </source>
</evidence>
<dbReference type="GO" id="GO:0016887">
    <property type="term" value="F:ATP hydrolysis activity"/>
    <property type="evidence" value="ECO:0007669"/>
    <property type="project" value="InterPro"/>
</dbReference>
<proteinExistence type="inferred from homology"/>
<dbReference type="Pfam" id="PF00004">
    <property type="entry name" value="AAA"/>
    <property type="match status" value="3"/>
</dbReference>
<evidence type="ECO:0000259" key="7">
    <source>
        <dbReference type="SMART" id="SM00382"/>
    </source>
</evidence>
<evidence type="ECO:0000256" key="5">
    <source>
        <dbReference type="SAM" id="Coils"/>
    </source>
</evidence>
<dbReference type="RefSeq" id="XP_031929355.1">
    <property type="nucleotide sequence ID" value="XM_032075492.1"/>
</dbReference>
<dbReference type="CDD" id="cd17936">
    <property type="entry name" value="EEXXEc_NFX1"/>
    <property type="match status" value="1"/>
</dbReference>
<comment type="similarity">
    <text evidence="1">Belongs to the CbxX/CfxQ family.</text>
</comment>
<dbReference type="OrthoDB" id="2423195at2759"/>
<feature type="compositionally biased region" description="Polar residues" evidence="6">
    <location>
        <begin position="1217"/>
        <end position="1235"/>
    </location>
</feature>
<feature type="compositionally biased region" description="Low complexity" evidence="6">
    <location>
        <begin position="1236"/>
        <end position="1250"/>
    </location>
</feature>
<feature type="domain" description="AAA+ ATPase" evidence="7">
    <location>
        <begin position="1605"/>
        <end position="1798"/>
    </location>
</feature>
<dbReference type="InterPro" id="IPR050773">
    <property type="entry name" value="CbxX/CfxQ_RuBisCO_ESX"/>
</dbReference>
<gene>
    <name evidence="8" type="ORF">BDV27DRAFT_171037</name>
</gene>
<dbReference type="Pfam" id="PF13086">
    <property type="entry name" value="AAA_11"/>
    <property type="match status" value="1"/>
</dbReference>
<evidence type="ECO:0000256" key="2">
    <source>
        <dbReference type="ARBA" id="ARBA00022741"/>
    </source>
</evidence>
<evidence type="ECO:0000256" key="4">
    <source>
        <dbReference type="ARBA" id="ARBA00022840"/>
    </source>
</evidence>
<dbReference type="Pfam" id="PF13087">
    <property type="entry name" value="AAA_12"/>
    <property type="match status" value="1"/>
</dbReference>
<feature type="region of interest" description="Disordered" evidence="6">
    <location>
        <begin position="2126"/>
        <end position="2194"/>
    </location>
</feature>
<evidence type="ECO:0000313" key="9">
    <source>
        <dbReference type="Proteomes" id="UP000326268"/>
    </source>
</evidence>
<keyword evidence="2" id="KW-0547">Nucleotide-binding</keyword>
<dbReference type="Proteomes" id="UP000326268">
    <property type="component" value="Unassembled WGS sequence"/>
</dbReference>
<dbReference type="InterPro" id="IPR047187">
    <property type="entry name" value="SF1_C_Upf1"/>
</dbReference>
<keyword evidence="5" id="KW-0175">Coiled coil</keyword>
<keyword evidence="8" id="KW-0378">Hydrolase</keyword>
<dbReference type="InterPro" id="IPR041677">
    <property type="entry name" value="DNA2/NAM7_AAA_11"/>
</dbReference>
<dbReference type="CDD" id="cd00009">
    <property type="entry name" value="AAA"/>
    <property type="match status" value="2"/>
</dbReference>
<dbReference type="CDD" id="cd18808">
    <property type="entry name" value="SF1_C_Upf1"/>
    <property type="match status" value="1"/>
</dbReference>
<feature type="domain" description="AAA+ ATPase" evidence="7">
    <location>
        <begin position="1327"/>
        <end position="1462"/>
    </location>
</feature>
<evidence type="ECO:0000256" key="6">
    <source>
        <dbReference type="SAM" id="MobiDB-lite"/>
    </source>
</evidence>
<evidence type="ECO:0000256" key="1">
    <source>
        <dbReference type="ARBA" id="ARBA00010378"/>
    </source>
</evidence>
<keyword evidence="9" id="KW-1185">Reference proteome</keyword>
<reference evidence="8 9" key="1">
    <citation type="submission" date="2019-04" db="EMBL/GenBank/DDBJ databases">
        <title>Friends and foes A comparative genomics studyof 23 Aspergillus species from section Flavi.</title>
        <authorList>
            <consortium name="DOE Joint Genome Institute"/>
            <person name="Kjaerbolling I."/>
            <person name="Vesth T."/>
            <person name="Frisvad J.C."/>
            <person name="Nybo J.L."/>
            <person name="Theobald S."/>
            <person name="Kildgaard S."/>
            <person name="Isbrandt T."/>
            <person name="Kuo A."/>
            <person name="Sato A."/>
            <person name="Lyhne E.K."/>
            <person name="Kogle M.E."/>
            <person name="Wiebenga A."/>
            <person name="Kun R.S."/>
            <person name="Lubbers R.J."/>
            <person name="Makela M.R."/>
            <person name="Barry K."/>
            <person name="Chovatia M."/>
            <person name="Clum A."/>
            <person name="Daum C."/>
            <person name="Haridas S."/>
            <person name="He G."/>
            <person name="LaButti K."/>
            <person name="Lipzen A."/>
            <person name="Mondo S."/>
            <person name="Riley R."/>
            <person name="Salamov A."/>
            <person name="Simmons B.A."/>
            <person name="Magnuson J.K."/>
            <person name="Henrissat B."/>
            <person name="Mortensen U.H."/>
            <person name="Larsen T.O."/>
            <person name="Devries R.P."/>
            <person name="Grigoriev I.V."/>
            <person name="Machida M."/>
            <person name="Baker S.E."/>
            <person name="Andersen M.R."/>
        </authorList>
    </citation>
    <scope>NUCLEOTIDE SEQUENCE [LARGE SCALE GENOMIC DNA]</scope>
    <source>
        <strain evidence="8 9">CBS 763.97</strain>
    </source>
</reference>
<accession>A0A5N7A8U7</accession>
<dbReference type="FunFam" id="3.40.50.300:FF:001660">
    <property type="entry name" value="NF-X1 finger and helicase protein, putative"/>
    <property type="match status" value="1"/>
</dbReference>
<dbReference type="PRINTS" id="PR00819">
    <property type="entry name" value="CBXCFQXSUPER"/>
</dbReference>
<feature type="compositionally biased region" description="Pro residues" evidence="6">
    <location>
        <begin position="2169"/>
        <end position="2179"/>
    </location>
</feature>
<feature type="compositionally biased region" description="Low complexity" evidence="6">
    <location>
        <begin position="2151"/>
        <end position="2168"/>
    </location>
</feature>
<dbReference type="InterPro" id="IPR041679">
    <property type="entry name" value="DNA2/NAM7-like_C"/>
</dbReference>